<dbReference type="GO" id="GO:0005938">
    <property type="term" value="C:cell cortex"/>
    <property type="evidence" value="ECO:0007669"/>
    <property type="project" value="TreeGrafter"/>
</dbReference>
<evidence type="ECO:0000313" key="3">
    <source>
        <dbReference type="Proteomes" id="UP000812440"/>
    </source>
</evidence>
<dbReference type="SUPFAM" id="SSF55770">
    <property type="entry name" value="Profilin (actin-binding protein)"/>
    <property type="match status" value="1"/>
</dbReference>
<keyword evidence="3" id="KW-1185">Reference proteome</keyword>
<comment type="caution">
    <text evidence="2">The sequence shown here is derived from an EMBL/GenBank/DDBJ whole genome shotgun (WGS) entry which is preliminary data.</text>
</comment>
<evidence type="ECO:0000256" key="1">
    <source>
        <dbReference type="ARBA" id="ARBA00010058"/>
    </source>
</evidence>
<dbReference type="PANTHER" id="PTHR11604">
    <property type="entry name" value="PROFILIN"/>
    <property type="match status" value="1"/>
</dbReference>
<dbReference type="Proteomes" id="UP000812440">
    <property type="component" value="Chromosome 5"/>
</dbReference>
<dbReference type="EMBL" id="JAACNH010000004">
    <property type="protein sequence ID" value="KAG8445727.1"/>
    <property type="molecule type" value="Genomic_DNA"/>
</dbReference>
<dbReference type="AlphaFoldDB" id="A0A8T2JQQ0"/>
<comment type="similarity">
    <text evidence="1">Belongs to the profilin family.</text>
</comment>
<accession>A0A8T2JQQ0</accession>
<gene>
    <name evidence="2" type="ORF">GDO86_010494</name>
</gene>
<dbReference type="Gene3D" id="3.30.450.30">
    <property type="entry name" value="Dynein light chain 2a, cytoplasmic"/>
    <property type="match status" value="1"/>
</dbReference>
<dbReference type="InterPro" id="IPR048278">
    <property type="entry name" value="PFN"/>
</dbReference>
<dbReference type="InterPro" id="IPR036140">
    <property type="entry name" value="PFN_sf"/>
</dbReference>
<dbReference type="Pfam" id="PF00235">
    <property type="entry name" value="Profilin"/>
    <property type="match status" value="1"/>
</dbReference>
<dbReference type="PANTHER" id="PTHR11604:SF2">
    <property type="entry name" value="PROFILIN-4"/>
    <property type="match status" value="1"/>
</dbReference>
<dbReference type="OrthoDB" id="421374at2759"/>
<name>A0A8T2JQQ0_9PIPI</name>
<dbReference type="InterPro" id="IPR005455">
    <property type="entry name" value="PFN_euk"/>
</dbReference>
<evidence type="ECO:0000313" key="2">
    <source>
        <dbReference type="EMBL" id="KAG8445727.1"/>
    </source>
</evidence>
<organism evidence="2 3">
    <name type="scientific">Hymenochirus boettgeri</name>
    <name type="common">Congo dwarf clawed frog</name>
    <dbReference type="NCBI Taxonomy" id="247094"/>
    <lineage>
        <taxon>Eukaryota</taxon>
        <taxon>Metazoa</taxon>
        <taxon>Chordata</taxon>
        <taxon>Craniata</taxon>
        <taxon>Vertebrata</taxon>
        <taxon>Euteleostomi</taxon>
        <taxon>Amphibia</taxon>
        <taxon>Batrachia</taxon>
        <taxon>Anura</taxon>
        <taxon>Pipoidea</taxon>
        <taxon>Pipidae</taxon>
        <taxon>Pipinae</taxon>
        <taxon>Hymenochirus</taxon>
    </lineage>
</organism>
<proteinExistence type="inferred from homology"/>
<reference evidence="2" key="1">
    <citation type="thesis" date="2020" institute="ProQuest LLC" country="789 East Eisenhower Parkway, Ann Arbor, MI, USA">
        <title>Comparative Genomics and Chromosome Evolution.</title>
        <authorList>
            <person name="Mudd A.B."/>
        </authorList>
    </citation>
    <scope>NUCLEOTIDE SEQUENCE</scope>
    <source>
        <strain evidence="2">Female2</strain>
        <tissue evidence="2">Blood</tissue>
    </source>
</reference>
<dbReference type="GO" id="GO:0003785">
    <property type="term" value="F:actin monomer binding"/>
    <property type="evidence" value="ECO:0007669"/>
    <property type="project" value="TreeGrafter"/>
</dbReference>
<sequence length="135" mass="15534">MNQIQNLLYDSLIKTQHVEAAALIRIKEGIAFTSPPRFNVPAQIIQTVVDAFKNPSAIRKEGLHVWDRSYQCVRADKNSIYAKCVLISGKGRFNLQYEYKSEVWISIQVGRLLLKMEVILFTQRRVTTGRTTSYQ</sequence>
<protein>
    <submittedName>
        <fullName evidence="2">Uncharacterized protein</fullName>
    </submittedName>
</protein>